<accession>A0A8J2W995</accession>
<evidence type="ECO:0000256" key="1">
    <source>
        <dbReference type="SAM" id="MobiDB-lite"/>
    </source>
</evidence>
<sequence>MAGKGYSQKRSFNSSGRSLNVGGLISQTIIVTGVESGAGVEAAPLHGTSYRVRDNGPCVERIGAKVVSVPHRPVGDGPRAARPFGACSQRAHCVPRRPILWKVRTGVIRVMSMWRNVIYILVARVRLDDCTDTFYFRNSQDSQLEDKISGCAGERGAGGRASGLWARGCGGASAAKRRPVYAAELATPCLPRSAPLPLRAHSCPPAPLPRVPQPREPPARSYRQRRI</sequence>
<dbReference type="AlphaFoldDB" id="A0A8J2W995"/>
<comment type="caution">
    <text evidence="2">The sequence shown here is derived from an EMBL/GenBank/DDBJ whole genome shotgun (WGS) entry which is preliminary data.</text>
</comment>
<dbReference type="Proteomes" id="UP000789524">
    <property type="component" value="Unassembled WGS sequence"/>
</dbReference>
<feature type="region of interest" description="Disordered" evidence="1">
    <location>
        <begin position="200"/>
        <end position="227"/>
    </location>
</feature>
<reference evidence="2" key="1">
    <citation type="submission" date="2021-09" db="EMBL/GenBank/DDBJ databases">
        <authorList>
            <person name="Martin H S."/>
        </authorList>
    </citation>
    <scope>NUCLEOTIDE SEQUENCE</scope>
</reference>
<name>A0A8J2W995_9NEOP</name>
<dbReference type="OrthoDB" id="7484585at2759"/>
<dbReference type="EMBL" id="CAKASE010000074">
    <property type="protein sequence ID" value="CAG9575611.1"/>
    <property type="molecule type" value="Genomic_DNA"/>
</dbReference>
<gene>
    <name evidence="2" type="ORF">DCHRY22_LOCUS11480</name>
</gene>
<keyword evidence="3" id="KW-1185">Reference proteome</keyword>
<evidence type="ECO:0000313" key="2">
    <source>
        <dbReference type="EMBL" id="CAG9575611.1"/>
    </source>
</evidence>
<organism evidence="2 3">
    <name type="scientific">Danaus chrysippus</name>
    <name type="common">African queen</name>
    <dbReference type="NCBI Taxonomy" id="151541"/>
    <lineage>
        <taxon>Eukaryota</taxon>
        <taxon>Metazoa</taxon>
        <taxon>Ecdysozoa</taxon>
        <taxon>Arthropoda</taxon>
        <taxon>Hexapoda</taxon>
        <taxon>Insecta</taxon>
        <taxon>Pterygota</taxon>
        <taxon>Neoptera</taxon>
        <taxon>Endopterygota</taxon>
        <taxon>Lepidoptera</taxon>
        <taxon>Glossata</taxon>
        <taxon>Ditrysia</taxon>
        <taxon>Papilionoidea</taxon>
        <taxon>Nymphalidae</taxon>
        <taxon>Danainae</taxon>
        <taxon>Danaini</taxon>
        <taxon>Danaina</taxon>
        <taxon>Danaus</taxon>
        <taxon>Anosia</taxon>
    </lineage>
</organism>
<feature type="compositionally biased region" description="Pro residues" evidence="1">
    <location>
        <begin position="204"/>
        <end position="216"/>
    </location>
</feature>
<evidence type="ECO:0000313" key="3">
    <source>
        <dbReference type="Proteomes" id="UP000789524"/>
    </source>
</evidence>
<proteinExistence type="predicted"/>
<protein>
    <submittedName>
        <fullName evidence="2">(African queen) hypothetical protein</fullName>
    </submittedName>
</protein>